<accession>A0ACC3SHD6</accession>
<dbReference type="Proteomes" id="UP001320706">
    <property type="component" value="Unassembled WGS sequence"/>
</dbReference>
<organism evidence="1 2">
    <name type="scientific">Zalaria obscura</name>
    <dbReference type="NCBI Taxonomy" id="2024903"/>
    <lineage>
        <taxon>Eukaryota</taxon>
        <taxon>Fungi</taxon>
        <taxon>Dikarya</taxon>
        <taxon>Ascomycota</taxon>
        <taxon>Pezizomycotina</taxon>
        <taxon>Dothideomycetes</taxon>
        <taxon>Dothideomycetidae</taxon>
        <taxon>Dothideales</taxon>
        <taxon>Zalariaceae</taxon>
        <taxon>Zalaria</taxon>
    </lineage>
</organism>
<protein>
    <submittedName>
        <fullName evidence="1">Uncharacterized protein</fullName>
    </submittedName>
</protein>
<reference evidence="1" key="1">
    <citation type="submission" date="2024-02" db="EMBL/GenBank/DDBJ databases">
        <title>Metagenome Assembled Genome of Zalaria obscura JY119.</title>
        <authorList>
            <person name="Vighnesh L."/>
            <person name="Jagadeeshwari U."/>
            <person name="Venkata Ramana C."/>
            <person name="Sasikala C."/>
        </authorList>
    </citation>
    <scope>NUCLEOTIDE SEQUENCE</scope>
    <source>
        <strain evidence="1">JY119</strain>
    </source>
</reference>
<keyword evidence="2" id="KW-1185">Reference proteome</keyword>
<dbReference type="EMBL" id="JAMKPW020000015">
    <property type="protein sequence ID" value="KAK8210307.1"/>
    <property type="molecule type" value="Genomic_DNA"/>
</dbReference>
<name>A0ACC3SHD6_9PEZI</name>
<gene>
    <name evidence="1" type="ORF">M8818_003475</name>
</gene>
<sequence length="273" mass="29983">MDDTQENRDRQSAEIVLLESMYPSEFTWRSDPSADLTAPDSQDPAFSLSLHSEQHKLASYTFEITLPPTYPSRAKPNIYLSCAGTVSTARRKEARAMLAEIVDQLEPGVEVLDLLVTGFADRVPELTGPEIAASSNPESGSAGGKTASKEAVRAKERIKRVVIWSHHLLATSKRRDIITWSRELRLSGYSRPGYPGAVFVEGEEGDVDEFLRRLKALRWQALQVRAEEVGDERVCGTGEGVTEVEGLGEVTEGLRGAGHGVAEMFLEGMKIAH</sequence>
<evidence type="ECO:0000313" key="2">
    <source>
        <dbReference type="Proteomes" id="UP001320706"/>
    </source>
</evidence>
<evidence type="ECO:0000313" key="1">
    <source>
        <dbReference type="EMBL" id="KAK8210307.1"/>
    </source>
</evidence>
<comment type="caution">
    <text evidence="1">The sequence shown here is derived from an EMBL/GenBank/DDBJ whole genome shotgun (WGS) entry which is preliminary data.</text>
</comment>
<proteinExistence type="predicted"/>